<organism evidence="2 3">
    <name type="scientific">Solibacillus faecavium</name>
    <dbReference type="NCBI Taxonomy" id="2762221"/>
    <lineage>
        <taxon>Bacteria</taxon>
        <taxon>Bacillati</taxon>
        <taxon>Bacillota</taxon>
        <taxon>Bacilli</taxon>
        <taxon>Bacillales</taxon>
        <taxon>Caryophanaceae</taxon>
        <taxon>Solibacillus</taxon>
    </lineage>
</organism>
<accession>A0ABR8XV59</accession>
<dbReference type="RefSeq" id="WP_191698815.1">
    <property type="nucleotide sequence ID" value="NZ_JACSPZ010000002.1"/>
</dbReference>
<evidence type="ECO:0000259" key="1">
    <source>
        <dbReference type="Pfam" id="PF07872"/>
    </source>
</evidence>
<comment type="caution">
    <text evidence="2">The sequence shown here is derived from an EMBL/GenBank/DDBJ whole genome shotgun (WGS) entry which is preliminary data.</text>
</comment>
<evidence type="ECO:0000313" key="3">
    <source>
        <dbReference type="Proteomes" id="UP000619101"/>
    </source>
</evidence>
<gene>
    <name evidence="2" type="ORF">H9635_03730</name>
</gene>
<evidence type="ECO:0000313" key="2">
    <source>
        <dbReference type="EMBL" id="MBD8035838.1"/>
    </source>
</evidence>
<name>A0ABR8XV59_9BACL</name>
<reference evidence="2 3" key="1">
    <citation type="submission" date="2020-08" db="EMBL/GenBank/DDBJ databases">
        <title>A Genomic Blueprint of the Chicken Gut Microbiome.</title>
        <authorList>
            <person name="Gilroy R."/>
            <person name="Ravi A."/>
            <person name="Getino M."/>
            <person name="Pursley I."/>
            <person name="Horton D.L."/>
            <person name="Alikhan N.-F."/>
            <person name="Baker D."/>
            <person name="Gharbi K."/>
            <person name="Hall N."/>
            <person name="Watson M."/>
            <person name="Adriaenssens E.M."/>
            <person name="Foster-Nyarko E."/>
            <person name="Jarju S."/>
            <person name="Secka A."/>
            <person name="Antonio M."/>
            <person name="Oren A."/>
            <person name="Chaudhuri R."/>
            <person name="La Ragione R.M."/>
            <person name="Hildebrand F."/>
            <person name="Pallen M.J."/>
        </authorList>
    </citation>
    <scope>NUCLEOTIDE SEQUENCE [LARGE SCALE GENOMIC DNA]</scope>
    <source>
        <strain evidence="2 3">A46</strain>
    </source>
</reference>
<feature type="domain" description="DUF1659" evidence="1">
    <location>
        <begin position="6"/>
        <end position="71"/>
    </location>
</feature>
<keyword evidence="3" id="KW-1185">Reference proteome</keyword>
<protein>
    <submittedName>
        <fullName evidence="2">DUF1659 domain-containing protein</fullName>
    </submittedName>
</protein>
<dbReference type="Pfam" id="PF07872">
    <property type="entry name" value="DUF1659"/>
    <property type="match status" value="1"/>
</dbReference>
<proteinExistence type="predicted"/>
<dbReference type="InterPro" id="IPR012454">
    <property type="entry name" value="DUF1659"/>
</dbReference>
<dbReference type="EMBL" id="JACSPZ010000002">
    <property type="protein sequence ID" value="MBD8035838.1"/>
    <property type="molecule type" value="Genomic_DNA"/>
</dbReference>
<sequence>MNEFGFLSATLTVFYQTGLDEFNEPVIKSSTFRNVAMNATAQQLHTVATTIVGLTDYDYIESVKTQKESVTA</sequence>
<dbReference type="Proteomes" id="UP000619101">
    <property type="component" value="Unassembled WGS sequence"/>
</dbReference>